<dbReference type="Proteomes" id="UP000197277">
    <property type="component" value="Unassembled WGS sequence"/>
</dbReference>
<dbReference type="InterPro" id="IPR025250">
    <property type="entry name" value="DUF4199"/>
</dbReference>
<name>A0A246FHH1_9BACT</name>
<organism evidence="2 3">
    <name type="scientific">Hymenobacter amundsenii</name>
    <dbReference type="NCBI Taxonomy" id="2006685"/>
    <lineage>
        <taxon>Bacteria</taxon>
        <taxon>Pseudomonadati</taxon>
        <taxon>Bacteroidota</taxon>
        <taxon>Cytophagia</taxon>
        <taxon>Cytophagales</taxon>
        <taxon>Hymenobacteraceae</taxon>
        <taxon>Hymenobacter</taxon>
    </lineage>
</organism>
<comment type="caution">
    <text evidence="2">The sequence shown here is derived from an EMBL/GenBank/DDBJ whole genome shotgun (WGS) entry which is preliminary data.</text>
</comment>
<gene>
    <name evidence="2" type="ORF">CDA63_16510</name>
</gene>
<dbReference type="Pfam" id="PF13858">
    <property type="entry name" value="DUF4199"/>
    <property type="match status" value="1"/>
</dbReference>
<feature type="transmembrane region" description="Helical" evidence="1">
    <location>
        <begin position="73"/>
        <end position="92"/>
    </location>
</feature>
<keyword evidence="1" id="KW-1133">Transmembrane helix</keyword>
<dbReference type="OrthoDB" id="882765at2"/>
<protein>
    <recommendedName>
        <fullName evidence="4">DUF4199 domain-containing protein</fullName>
    </recommendedName>
</protein>
<proteinExistence type="predicted"/>
<evidence type="ECO:0000313" key="2">
    <source>
        <dbReference type="EMBL" id="OWP61964.1"/>
    </source>
</evidence>
<keyword evidence="1" id="KW-0812">Transmembrane</keyword>
<evidence type="ECO:0000313" key="3">
    <source>
        <dbReference type="Proteomes" id="UP000197277"/>
    </source>
</evidence>
<keyword evidence="1" id="KW-0472">Membrane</keyword>
<reference evidence="2 3" key="1">
    <citation type="submission" date="2017-06" db="EMBL/GenBank/DDBJ databases">
        <title>Hymenobacter amundsenii sp. nov. isolated from regoliths in Antarctica.</title>
        <authorList>
            <person name="Sedlacek I."/>
            <person name="Kralova S."/>
            <person name="Pantucek R."/>
            <person name="Svec P."/>
            <person name="Holochova P."/>
            <person name="Stankova E."/>
            <person name="Vrbovska V."/>
            <person name="Busse H.-J."/>
        </authorList>
    </citation>
    <scope>NUCLEOTIDE SEQUENCE [LARGE SCALE GENOMIC DNA]</scope>
    <source>
        <strain evidence="2 3">CCM 8682</strain>
    </source>
</reference>
<accession>A0A246FHH1</accession>
<evidence type="ECO:0000256" key="1">
    <source>
        <dbReference type="SAM" id="Phobius"/>
    </source>
</evidence>
<evidence type="ECO:0008006" key="4">
    <source>
        <dbReference type="Google" id="ProtNLM"/>
    </source>
</evidence>
<dbReference type="EMBL" id="NIRR01000036">
    <property type="protein sequence ID" value="OWP61964.1"/>
    <property type="molecule type" value="Genomic_DNA"/>
</dbReference>
<dbReference type="AlphaFoldDB" id="A0A246FHH1"/>
<feature type="transmembrane region" description="Helical" evidence="1">
    <location>
        <begin position="104"/>
        <end position="126"/>
    </location>
</feature>
<keyword evidence="3" id="KW-1185">Reference proteome</keyword>
<sequence>MRCFAAVAVGPLVRPTSILPPHSLPALKPTTATPSPVLRTAVLCGAITGALCFVWVLFLYVSDNNPYGPKRTLADFFPPIAAIASQVLLRRYYQPEGPGLWKSIGTGMLTTLVVALIAAATLYLFARLTGPGLIEQHLAEARLLLENTKALYLKEANGLQQYEATLRNLARTPAGFAQDEFFKKLFFGVLISLPGGVFLRK</sequence>
<feature type="transmembrane region" description="Helical" evidence="1">
    <location>
        <begin position="39"/>
        <end position="61"/>
    </location>
</feature>